<organism evidence="2 3">
    <name type="scientific">Kitasatospora nipponensis</name>
    <dbReference type="NCBI Taxonomy" id="258049"/>
    <lineage>
        <taxon>Bacteria</taxon>
        <taxon>Bacillati</taxon>
        <taxon>Actinomycetota</taxon>
        <taxon>Actinomycetes</taxon>
        <taxon>Kitasatosporales</taxon>
        <taxon>Streptomycetaceae</taxon>
        <taxon>Kitasatospora</taxon>
    </lineage>
</organism>
<keyword evidence="3" id="KW-1185">Reference proteome</keyword>
<evidence type="ECO:0008006" key="4">
    <source>
        <dbReference type="Google" id="ProtNLM"/>
    </source>
</evidence>
<comment type="caution">
    <text evidence="2">The sequence shown here is derived from an EMBL/GenBank/DDBJ whole genome shotgun (WGS) entry which is preliminary data.</text>
</comment>
<dbReference type="RefSeq" id="WP_344437734.1">
    <property type="nucleotide sequence ID" value="NZ_BAAALF010000001.1"/>
</dbReference>
<name>A0ABN1VMS8_9ACTN</name>
<dbReference type="Proteomes" id="UP001500037">
    <property type="component" value="Unassembled WGS sequence"/>
</dbReference>
<reference evidence="2 3" key="1">
    <citation type="journal article" date="2019" name="Int. J. Syst. Evol. Microbiol.">
        <title>The Global Catalogue of Microorganisms (GCM) 10K type strain sequencing project: providing services to taxonomists for standard genome sequencing and annotation.</title>
        <authorList>
            <consortium name="The Broad Institute Genomics Platform"/>
            <consortium name="The Broad Institute Genome Sequencing Center for Infectious Disease"/>
            <person name="Wu L."/>
            <person name="Ma J."/>
        </authorList>
    </citation>
    <scope>NUCLEOTIDE SEQUENCE [LARGE SCALE GENOMIC DNA]</scope>
    <source>
        <strain evidence="2 3">JCM 13004</strain>
    </source>
</reference>
<protein>
    <recommendedName>
        <fullName evidence="4">MarR family protein</fullName>
    </recommendedName>
</protein>
<dbReference type="InterPro" id="IPR036388">
    <property type="entry name" value="WH-like_DNA-bd_sf"/>
</dbReference>
<feature type="region of interest" description="Disordered" evidence="1">
    <location>
        <begin position="67"/>
        <end position="102"/>
    </location>
</feature>
<accession>A0ABN1VMS8</accession>
<evidence type="ECO:0000313" key="2">
    <source>
        <dbReference type="EMBL" id="GAA1215426.1"/>
    </source>
</evidence>
<dbReference type="InterPro" id="IPR036390">
    <property type="entry name" value="WH_DNA-bd_sf"/>
</dbReference>
<dbReference type="SUPFAM" id="SSF46785">
    <property type="entry name" value="Winged helix' DNA-binding domain"/>
    <property type="match status" value="1"/>
</dbReference>
<feature type="region of interest" description="Disordered" evidence="1">
    <location>
        <begin position="115"/>
        <end position="182"/>
    </location>
</feature>
<gene>
    <name evidence="2" type="ORF">GCM10009665_01560</name>
</gene>
<feature type="region of interest" description="Disordered" evidence="1">
    <location>
        <begin position="202"/>
        <end position="226"/>
    </location>
</feature>
<dbReference type="EMBL" id="BAAALF010000001">
    <property type="protein sequence ID" value="GAA1215426.1"/>
    <property type="molecule type" value="Genomic_DNA"/>
</dbReference>
<proteinExistence type="predicted"/>
<evidence type="ECO:0000256" key="1">
    <source>
        <dbReference type="SAM" id="MobiDB-lite"/>
    </source>
</evidence>
<evidence type="ECO:0000313" key="3">
    <source>
        <dbReference type="Proteomes" id="UP001500037"/>
    </source>
</evidence>
<dbReference type="Gene3D" id="1.10.10.10">
    <property type="entry name" value="Winged helix-like DNA-binding domain superfamily/Winged helix DNA-binding domain"/>
    <property type="match status" value="1"/>
</dbReference>
<sequence length="333" mass="33461">MSSTITTTVPTQTTEPVTALTGTTAAVYTELCGQDGISAAALALAAHVSPSAARKALVALEQRGLARRTPGGNDRTRRLPDLWSPATPGDNSNAGQAGAHAEAALPSIEETDLPCDAQHSTHLGNVEGDGQQGGPLDDGLQAADSVEPTSSPIEEQEALRNDCMPGAGSDEADPAGGGGAEPATALTALERHLAGAAEGLSAGAGAAEGGPGDAPSANTEAVAATTRPADTVEHVCCCPTCGYTMRRPARKRPAAVTGAGPRLAPGQLHQMVLAHLRANPEHDWTPTKLSQALGRSSGATANALDTMVARGEAVMTSAKPRRYQAAVTAPAGG</sequence>